<organism evidence="1 2">
    <name type="scientific">Colletotrichum tamarilloi</name>
    <dbReference type="NCBI Taxonomy" id="1209934"/>
    <lineage>
        <taxon>Eukaryota</taxon>
        <taxon>Fungi</taxon>
        <taxon>Dikarya</taxon>
        <taxon>Ascomycota</taxon>
        <taxon>Pezizomycotina</taxon>
        <taxon>Sordariomycetes</taxon>
        <taxon>Hypocreomycetidae</taxon>
        <taxon>Glomerellales</taxon>
        <taxon>Glomerellaceae</taxon>
        <taxon>Colletotrichum</taxon>
        <taxon>Colletotrichum acutatum species complex</taxon>
    </lineage>
</organism>
<dbReference type="EMBL" id="MLFU01000010">
    <property type="protein sequence ID" value="KAK1504241.1"/>
    <property type="molecule type" value="Genomic_DNA"/>
</dbReference>
<proteinExistence type="predicted"/>
<feature type="non-terminal residue" evidence="1">
    <location>
        <position position="1"/>
    </location>
</feature>
<dbReference type="Proteomes" id="UP001227543">
    <property type="component" value="Unassembled WGS sequence"/>
</dbReference>
<evidence type="ECO:0000313" key="2">
    <source>
        <dbReference type="Proteomes" id="UP001227543"/>
    </source>
</evidence>
<keyword evidence="2" id="KW-1185">Reference proteome</keyword>
<gene>
    <name evidence="1" type="ORF">CTAM01_04471</name>
</gene>
<reference evidence="1 2" key="1">
    <citation type="submission" date="2016-10" db="EMBL/GenBank/DDBJ databases">
        <title>The genome sequence of Colletotrichum fioriniae PJ7.</title>
        <authorList>
            <person name="Baroncelli R."/>
        </authorList>
    </citation>
    <scope>NUCLEOTIDE SEQUENCE [LARGE SCALE GENOMIC DNA]</scope>
    <source>
        <strain evidence="1 2">Tom-12</strain>
    </source>
</reference>
<name>A0ABQ9RI86_9PEZI</name>
<dbReference type="GeneID" id="85404739"/>
<accession>A0ABQ9RI86</accession>
<evidence type="ECO:0000313" key="1">
    <source>
        <dbReference type="EMBL" id="KAK1504241.1"/>
    </source>
</evidence>
<sequence length="284" mass="31104">CLKPKDPASLSSRIARHEEHYEQLQRRHHSILRAYFPSVVAGLPPSQRAVYPQLWYGVRRPRGDEMGWLSMDPSTPHERGPETQSMHALACFSSGTNSIRKANSLRHCGRRLPGVISLTFRELGLYNMAPPWQSGPGPCPRQSFLLAFVRLAKGTPTLHPTVCGASRRKENYGAWPKLPSPSTLWDGPGLPGLSDADDVGGFEAGPMMGTPVPLRRGMNGQKVLAHCQDWLSALDILPCHFDGGAASSDFAALKPFDWPKLPIFPMLSIDGPPQVREATAGEGK</sequence>
<protein>
    <submittedName>
        <fullName evidence="1">Uncharacterized protein</fullName>
    </submittedName>
</protein>
<comment type="caution">
    <text evidence="1">The sequence shown here is derived from an EMBL/GenBank/DDBJ whole genome shotgun (WGS) entry which is preliminary data.</text>
</comment>
<dbReference type="RefSeq" id="XP_060385146.1">
    <property type="nucleotide sequence ID" value="XM_060520501.1"/>
</dbReference>